<dbReference type="AlphaFoldDB" id="A0A6N8FV19"/>
<evidence type="ECO:0000313" key="3">
    <source>
        <dbReference type="Proteomes" id="UP000441797"/>
    </source>
</evidence>
<evidence type="ECO:0000259" key="1">
    <source>
        <dbReference type="Pfam" id="PF06276"/>
    </source>
</evidence>
<dbReference type="GO" id="GO:0003824">
    <property type="term" value="F:catalytic activity"/>
    <property type="evidence" value="ECO:0007669"/>
    <property type="project" value="UniProtKB-ARBA"/>
</dbReference>
<dbReference type="Proteomes" id="UP000441797">
    <property type="component" value="Unassembled WGS sequence"/>
</dbReference>
<organism evidence="2 3">
    <name type="scientific">Gloeocapsopsis dulcis AAB1 = 1H9</name>
    <dbReference type="NCBI Taxonomy" id="1433147"/>
    <lineage>
        <taxon>Bacteria</taxon>
        <taxon>Bacillati</taxon>
        <taxon>Cyanobacteriota</taxon>
        <taxon>Cyanophyceae</taxon>
        <taxon>Oscillatoriophycideae</taxon>
        <taxon>Chroococcales</taxon>
        <taxon>Chroococcaceae</taxon>
        <taxon>Gloeocapsopsis</taxon>
        <taxon>Gloeocapsopsis dulcis</taxon>
    </lineage>
</organism>
<dbReference type="Pfam" id="PF06276">
    <property type="entry name" value="FhuF"/>
    <property type="match status" value="1"/>
</dbReference>
<dbReference type="InterPro" id="IPR022770">
    <property type="entry name" value="IucA/IucC-like_C"/>
</dbReference>
<evidence type="ECO:0000313" key="2">
    <source>
        <dbReference type="EMBL" id="MUL35796.1"/>
    </source>
</evidence>
<reference evidence="2 3" key="1">
    <citation type="journal article" date="2019" name="Front. Microbiol.">
        <title>Genomic Features for Desiccation Tolerance and Sugar Biosynthesis in the Extremophile Gloeocapsopsis sp. UTEX B3054.</title>
        <authorList>
            <person name="Urrejola C."/>
            <person name="Alcorta J."/>
            <person name="Salas L."/>
            <person name="Vasquez M."/>
            <person name="Polz M.F."/>
            <person name="Vicuna R."/>
            <person name="Diez B."/>
        </authorList>
    </citation>
    <scope>NUCLEOTIDE SEQUENCE [LARGE SCALE GENOMIC DNA]</scope>
    <source>
        <strain evidence="2 3">1H9</strain>
    </source>
</reference>
<protein>
    <recommendedName>
        <fullName evidence="1">Aerobactin siderophore biosynthesis IucA/IucC-like C-terminal domain-containing protein</fullName>
    </recommendedName>
</protein>
<gene>
    <name evidence="2" type="ORF">BWI75_05380</name>
</gene>
<feature type="domain" description="Aerobactin siderophore biosynthesis IucA/IucC-like C-terminal" evidence="1">
    <location>
        <begin position="4"/>
        <end position="88"/>
    </location>
</feature>
<sequence length="89" mass="10392">MLKLGLDAFIENINLVFKDGKIRSLWLHSLDNTVIYPPRFPVSIPSNYSRNIFSKIDKLQRFVFTNLFECHSSILIDCVYKLTKVSKKL</sequence>
<name>A0A6N8FV19_9CHRO</name>
<dbReference type="EMBL" id="NAPY01000006">
    <property type="protein sequence ID" value="MUL35796.1"/>
    <property type="molecule type" value="Genomic_DNA"/>
</dbReference>
<proteinExistence type="predicted"/>
<comment type="caution">
    <text evidence="2">The sequence shown here is derived from an EMBL/GenBank/DDBJ whole genome shotgun (WGS) entry which is preliminary data.</text>
</comment>
<accession>A0A6N8FV19</accession>
<keyword evidence="3" id="KW-1185">Reference proteome</keyword>